<dbReference type="RefSeq" id="WP_058908685.1">
    <property type="nucleotide sequence ID" value="NZ_CP086266.1"/>
</dbReference>
<dbReference type="OrthoDB" id="8901071at2"/>
<protein>
    <submittedName>
        <fullName evidence="1">Uncharacterized protein</fullName>
    </submittedName>
</protein>
<organism evidence="1 2">
    <name type="scientific">Ralstonia pseudosolanacearum</name>
    <dbReference type="NCBI Taxonomy" id="1310165"/>
    <lineage>
        <taxon>Bacteria</taxon>
        <taxon>Pseudomonadati</taxon>
        <taxon>Pseudomonadota</taxon>
        <taxon>Betaproteobacteria</taxon>
        <taxon>Burkholderiales</taxon>
        <taxon>Burkholderiaceae</taxon>
        <taxon>Ralstonia</taxon>
        <taxon>Ralstonia solanacearum species complex</taxon>
    </lineage>
</organism>
<gene>
    <name evidence="1" type="ORF">EGA29_24640</name>
</gene>
<proteinExistence type="predicted"/>
<accession>A0A454TJ16</accession>
<sequence>MSQAQVDATLLLCRLLERDKPEYNGQALFDAGAEAATHLLRERLLVVGHPLDWVNCPECCSEIARVVRDVSADRIALFCPECEDVDASRRLRETYKAVPARAVAAVLSGLGMNAGGMKVIEPDRVWRLGMTEPTRGKPLTWYFGRQLGRPEVGARLRDQIQLERTANSCVILTSSDVPLPVGSPMAGFDVRTLRSVARIGQSRFEFFADRRAAPGVQQVGEAEPRLTAQTTLRYVRSLGKVFIEGTEYPLEPRQQAILFALIRDLDHELDKEALKTACGSQAQRFSPSKEFDRNLVAYKTFIRYLRDDDRYALIIPDEDRGWLG</sequence>
<dbReference type="Proteomes" id="UP000271222">
    <property type="component" value="Unassembled WGS sequence"/>
</dbReference>
<name>A0A454TJ16_9RALS</name>
<comment type="caution">
    <text evidence="1">The sequence shown here is derived from an EMBL/GenBank/DDBJ whole genome shotgun (WGS) entry which is preliminary data.</text>
</comment>
<evidence type="ECO:0000313" key="2">
    <source>
        <dbReference type="Proteomes" id="UP000271222"/>
    </source>
</evidence>
<dbReference type="AlphaFoldDB" id="A0A454TJ16"/>
<reference evidence="1 2" key="1">
    <citation type="submission" date="2018-10" db="EMBL/GenBank/DDBJ databases">
        <title>Draft Genome Sequence of Ralstonia pseudosolanacearum (R. solanacearum phylotype I) Strain Tg03 Isolated from Luffa cylindrica in China.</title>
        <authorList>
            <person name="Yuan G.-Q."/>
            <person name="Li Q.-Q."/>
            <person name="Zhang Y.-W."/>
        </authorList>
    </citation>
    <scope>NUCLEOTIDE SEQUENCE [LARGE SCALE GENOMIC DNA]</scope>
    <source>
        <strain evidence="1 2">Tg03</strain>
    </source>
</reference>
<evidence type="ECO:0000313" key="1">
    <source>
        <dbReference type="EMBL" id="RNM00801.1"/>
    </source>
</evidence>
<dbReference type="EMBL" id="RJTL01000067">
    <property type="protein sequence ID" value="RNM00801.1"/>
    <property type="molecule type" value="Genomic_DNA"/>
</dbReference>